<name>A0A7X3K1V9_9BACL</name>
<dbReference type="Pfam" id="PF03073">
    <property type="entry name" value="TspO_MBR"/>
    <property type="match status" value="1"/>
</dbReference>
<comment type="similarity">
    <text evidence="2">Belongs to the TspO/BZRP family.</text>
</comment>
<feature type="transmembrane region" description="Helical" evidence="6">
    <location>
        <begin position="138"/>
        <end position="158"/>
    </location>
</feature>
<dbReference type="PANTHER" id="PTHR33802">
    <property type="entry name" value="SI:CH211-161H7.5-RELATED"/>
    <property type="match status" value="1"/>
</dbReference>
<feature type="transmembrane region" description="Helical" evidence="6">
    <location>
        <begin position="203"/>
        <end position="221"/>
    </location>
</feature>
<comment type="caution">
    <text evidence="7">The sequence shown here is derived from an EMBL/GenBank/DDBJ whole genome shotgun (WGS) entry which is preliminary data.</text>
</comment>
<evidence type="ECO:0000313" key="8">
    <source>
        <dbReference type="Proteomes" id="UP000490800"/>
    </source>
</evidence>
<keyword evidence="3 6" id="KW-0812">Transmembrane</keyword>
<dbReference type="OrthoDB" id="5189031at2"/>
<dbReference type="Proteomes" id="UP000490800">
    <property type="component" value="Unassembled WGS sequence"/>
</dbReference>
<protein>
    <submittedName>
        <fullName evidence="7">Tryptophan-rich sensory protein</fullName>
    </submittedName>
</protein>
<proteinExistence type="inferred from homology"/>
<dbReference type="RefSeq" id="WP_157338851.1">
    <property type="nucleotide sequence ID" value="NZ_RHLK01000026.1"/>
</dbReference>
<feature type="transmembrane region" description="Helical" evidence="6">
    <location>
        <begin position="47"/>
        <end position="70"/>
    </location>
</feature>
<dbReference type="AlphaFoldDB" id="A0A7X3K1V9"/>
<organism evidence="7 8">
    <name type="scientific">Paenibacillus lutrae</name>
    <dbReference type="NCBI Taxonomy" id="2078573"/>
    <lineage>
        <taxon>Bacteria</taxon>
        <taxon>Bacillati</taxon>
        <taxon>Bacillota</taxon>
        <taxon>Bacilli</taxon>
        <taxon>Bacillales</taxon>
        <taxon>Paenibacillaceae</taxon>
        <taxon>Paenibacillus</taxon>
    </lineage>
</organism>
<gene>
    <name evidence="7" type="ORF">EDM21_23735</name>
</gene>
<keyword evidence="8" id="KW-1185">Reference proteome</keyword>
<feature type="transmembrane region" description="Helical" evidence="6">
    <location>
        <begin position="105"/>
        <end position="126"/>
    </location>
</feature>
<evidence type="ECO:0000256" key="6">
    <source>
        <dbReference type="SAM" id="Phobius"/>
    </source>
</evidence>
<sequence>MEKTRKVLNIIALLAVLVVNTLAQTLPINGVTPGDVSDRYPTLVTPAGYVFSIWSLIYIGLAGFIVYQARRDTGSRPPVERISYWFILSCILNITWIFVWHHFLIGWSVVVMLALLVTLISLYHRIRYGRESRAIGEYWLVQVPFSLYLAWICVATIVNVTVFLKNSGWDGWGISSETWAVILLIFATGLALTFSFIRKDVPFVLVFIWAFIGIGIEHGNVPLVRNTAWILAGILGVYAVFLLFKALRDRKRWDQSYVHSQ</sequence>
<evidence type="ECO:0000256" key="4">
    <source>
        <dbReference type="ARBA" id="ARBA00022989"/>
    </source>
</evidence>
<dbReference type="InterPro" id="IPR038330">
    <property type="entry name" value="TspO/MBR-related_sf"/>
</dbReference>
<evidence type="ECO:0000313" key="7">
    <source>
        <dbReference type="EMBL" id="MVP02497.1"/>
    </source>
</evidence>
<evidence type="ECO:0000256" key="3">
    <source>
        <dbReference type="ARBA" id="ARBA00022692"/>
    </source>
</evidence>
<dbReference type="EMBL" id="RHLK01000026">
    <property type="protein sequence ID" value="MVP02497.1"/>
    <property type="molecule type" value="Genomic_DNA"/>
</dbReference>
<dbReference type="GO" id="GO:0016020">
    <property type="term" value="C:membrane"/>
    <property type="evidence" value="ECO:0007669"/>
    <property type="project" value="UniProtKB-SubCell"/>
</dbReference>
<feature type="transmembrane region" description="Helical" evidence="6">
    <location>
        <begin position="227"/>
        <end position="247"/>
    </location>
</feature>
<dbReference type="InterPro" id="IPR004307">
    <property type="entry name" value="TspO_MBR"/>
</dbReference>
<dbReference type="Gene3D" id="1.20.1260.100">
    <property type="entry name" value="TspO/MBR protein"/>
    <property type="match status" value="1"/>
</dbReference>
<reference evidence="7 8" key="1">
    <citation type="journal article" date="2019" name="Microorganisms">
        <title>Paenibacillus lutrae sp. nov., A Chitinolytic Species Isolated from A River Otter in Castril Natural Park, Granada, Spain.</title>
        <authorList>
            <person name="Rodriguez M."/>
            <person name="Reina J.C."/>
            <person name="Bejar V."/>
            <person name="Llamas I."/>
        </authorList>
    </citation>
    <scope>NUCLEOTIDE SEQUENCE [LARGE SCALE GENOMIC DNA]</scope>
    <source>
        <strain evidence="7 8">N10</strain>
    </source>
</reference>
<keyword evidence="5 6" id="KW-0472">Membrane</keyword>
<evidence type="ECO:0000256" key="2">
    <source>
        <dbReference type="ARBA" id="ARBA00007524"/>
    </source>
</evidence>
<keyword evidence="4 6" id="KW-1133">Transmembrane helix</keyword>
<comment type="subcellular location">
    <subcellularLocation>
        <location evidence="1">Membrane</location>
        <topology evidence="1">Multi-pass membrane protein</topology>
    </subcellularLocation>
</comment>
<feature type="transmembrane region" description="Helical" evidence="6">
    <location>
        <begin position="178"/>
        <end position="196"/>
    </location>
</feature>
<feature type="transmembrane region" description="Helical" evidence="6">
    <location>
        <begin position="82"/>
        <end position="99"/>
    </location>
</feature>
<accession>A0A7X3K1V9</accession>
<dbReference type="PANTHER" id="PTHR33802:SF1">
    <property type="entry name" value="XK-RELATED PROTEIN"/>
    <property type="match status" value="1"/>
</dbReference>
<evidence type="ECO:0000256" key="5">
    <source>
        <dbReference type="ARBA" id="ARBA00023136"/>
    </source>
</evidence>
<dbReference type="CDD" id="cd15904">
    <property type="entry name" value="TSPO_MBR"/>
    <property type="match status" value="1"/>
</dbReference>
<evidence type="ECO:0000256" key="1">
    <source>
        <dbReference type="ARBA" id="ARBA00004141"/>
    </source>
</evidence>